<name>A0ABR1PJM3_DIAER</name>
<proteinExistence type="predicted"/>
<dbReference type="Pfam" id="PF03659">
    <property type="entry name" value="Glyco_hydro_71"/>
    <property type="match status" value="1"/>
</dbReference>
<comment type="caution">
    <text evidence="2">The sequence shown here is derived from an EMBL/GenBank/DDBJ whole genome shotgun (WGS) entry which is preliminary data.</text>
</comment>
<accession>A0ABR1PJM3</accession>
<reference evidence="2 3" key="1">
    <citation type="submission" date="2024-02" db="EMBL/GenBank/DDBJ databases">
        <title>De novo assembly and annotation of 12 fungi associated with fruit tree decline syndrome in Ontario, Canada.</title>
        <authorList>
            <person name="Sulman M."/>
            <person name="Ellouze W."/>
            <person name="Ilyukhin E."/>
        </authorList>
    </citation>
    <scope>NUCLEOTIDE SEQUENCE [LARGE SCALE GENOMIC DNA]</scope>
    <source>
        <strain evidence="2 3">M169</strain>
    </source>
</reference>
<dbReference type="InterPro" id="IPR005197">
    <property type="entry name" value="Glyco_hydro_71"/>
</dbReference>
<gene>
    <name evidence="2" type="ORF">SLS63_002526</name>
</gene>
<dbReference type="EMBL" id="JAKNSF020000006">
    <property type="protein sequence ID" value="KAK7738192.1"/>
    <property type="molecule type" value="Genomic_DNA"/>
</dbReference>
<feature type="region of interest" description="Disordered" evidence="1">
    <location>
        <begin position="1"/>
        <end position="20"/>
    </location>
</feature>
<dbReference type="Proteomes" id="UP001430848">
    <property type="component" value="Unassembled WGS sequence"/>
</dbReference>
<organism evidence="2 3">
    <name type="scientific">Diaporthe eres</name>
    <name type="common">Phomopsis oblonga</name>
    <dbReference type="NCBI Taxonomy" id="83184"/>
    <lineage>
        <taxon>Eukaryota</taxon>
        <taxon>Fungi</taxon>
        <taxon>Dikarya</taxon>
        <taxon>Ascomycota</taxon>
        <taxon>Pezizomycotina</taxon>
        <taxon>Sordariomycetes</taxon>
        <taxon>Sordariomycetidae</taxon>
        <taxon>Diaporthales</taxon>
        <taxon>Diaporthaceae</taxon>
        <taxon>Diaporthe</taxon>
        <taxon>Diaporthe eres species complex</taxon>
    </lineage>
</organism>
<sequence length="247" mass="26128">MVIVGSDPSKPGDVSKDEKVLTSANGRDKGYMIARMDSILGMNPRPEFVQFITFNDGPEAHYIGNLWPEAGTDDASSSYANMDQWSHDAWRPLVKSFNGAFASGASASEMNTPGDAVAIGAAWFKTILVDSVDCNNDTKPDGFDQGKNALHWAVVLDPKAGAGYNLTVAGDKTQSVPLNPGLNYGSSEGGLQTGAQIIELHDPSGQIVMTATGGMCVSNECPSGIYNSNYQVVELTDGSQPANCQEI</sequence>
<evidence type="ECO:0000313" key="2">
    <source>
        <dbReference type="EMBL" id="KAK7738192.1"/>
    </source>
</evidence>
<evidence type="ECO:0000313" key="3">
    <source>
        <dbReference type="Proteomes" id="UP001430848"/>
    </source>
</evidence>
<keyword evidence="3" id="KW-1185">Reference proteome</keyword>
<protein>
    <submittedName>
        <fullName evidence="2">Uncharacterized protein</fullName>
    </submittedName>
</protein>
<evidence type="ECO:0000256" key="1">
    <source>
        <dbReference type="SAM" id="MobiDB-lite"/>
    </source>
</evidence>